<feature type="compositionally biased region" description="Polar residues" evidence="1">
    <location>
        <begin position="1"/>
        <end position="12"/>
    </location>
</feature>
<accession>C0VZK4</accession>
<dbReference type="HOGENOM" id="CLU_3283426_0_0_11"/>
<organism evidence="2 3">
    <name type="scientific">Gleimia coleocanis DSM 15436</name>
    <dbReference type="NCBI Taxonomy" id="525245"/>
    <lineage>
        <taxon>Bacteria</taxon>
        <taxon>Bacillati</taxon>
        <taxon>Actinomycetota</taxon>
        <taxon>Actinomycetes</taxon>
        <taxon>Actinomycetales</taxon>
        <taxon>Actinomycetaceae</taxon>
        <taxon>Gleimia</taxon>
    </lineage>
</organism>
<dbReference type="EMBL" id="ACFG01000029">
    <property type="protein sequence ID" value="EEH64123.1"/>
    <property type="molecule type" value="Genomic_DNA"/>
</dbReference>
<comment type="caution">
    <text evidence="2">The sequence shown here is derived from an EMBL/GenBank/DDBJ whole genome shotgun (WGS) entry which is preliminary data.</text>
</comment>
<evidence type="ECO:0000256" key="1">
    <source>
        <dbReference type="SAM" id="MobiDB-lite"/>
    </source>
</evidence>
<keyword evidence="3" id="KW-1185">Reference proteome</keyword>
<name>C0VZK4_9ACTO</name>
<reference evidence="2 3" key="1">
    <citation type="submission" date="2009-01" db="EMBL/GenBank/DDBJ databases">
        <authorList>
            <person name="Qin X."/>
            <person name="Bachman B."/>
            <person name="Battles P."/>
            <person name="Bell A."/>
            <person name="Bess C."/>
            <person name="Bickham C."/>
            <person name="Chaboub L."/>
            <person name="Chen D."/>
            <person name="Coyle M."/>
            <person name="Deiros D.R."/>
            <person name="Dinh H."/>
            <person name="Forbes L."/>
            <person name="Fowler G."/>
            <person name="Francisco L."/>
            <person name="Fu Q."/>
            <person name="Gubbala S."/>
            <person name="Hale W."/>
            <person name="Han Y."/>
            <person name="Hemphill L."/>
            <person name="Highlander S.K."/>
            <person name="Hirani K."/>
            <person name="Hogues M."/>
            <person name="Jackson L."/>
            <person name="Jakkamsetti A."/>
            <person name="Javaid M."/>
            <person name="Jiang H."/>
            <person name="Korchina V."/>
            <person name="Kovar C."/>
            <person name="Lara F."/>
            <person name="Lee S."/>
            <person name="Mata R."/>
            <person name="Mathew T."/>
            <person name="Moen C."/>
            <person name="Morales K."/>
            <person name="Munidasa M."/>
            <person name="Nazareth L."/>
            <person name="Ngo R."/>
            <person name="Nguyen L."/>
            <person name="Okwuonu G."/>
            <person name="Ongeri F."/>
            <person name="Patil S."/>
            <person name="Petrosino J."/>
            <person name="Pham C."/>
            <person name="Pham P."/>
            <person name="Pu L.-L."/>
            <person name="Puazo M."/>
            <person name="Raj R."/>
            <person name="Reid J."/>
            <person name="Rouhana J."/>
            <person name="Saada N."/>
            <person name="Shang Y."/>
            <person name="Simmons D."/>
            <person name="Thornton R."/>
            <person name="Warren J."/>
            <person name="Weissenberger G."/>
            <person name="Zhang J."/>
            <person name="Zhang L."/>
            <person name="Zhou C."/>
            <person name="Zhu D."/>
            <person name="Muzny D."/>
            <person name="Worley K."/>
            <person name="Gibbs R."/>
        </authorList>
    </citation>
    <scope>NUCLEOTIDE SEQUENCE [LARGE SCALE GENOMIC DNA]</scope>
    <source>
        <strain evidence="2 3">DSM 15436</strain>
    </source>
</reference>
<evidence type="ECO:0000313" key="3">
    <source>
        <dbReference type="Proteomes" id="UP000010301"/>
    </source>
</evidence>
<protein>
    <submittedName>
        <fullName evidence="2">Uncharacterized protein</fullName>
    </submittedName>
</protein>
<proteinExistence type="predicted"/>
<gene>
    <name evidence="2" type="ORF">HMPREF0044_0594</name>
</gene>
<sequence>MGTNFLNQQKVSPTPKRKAKLSIQTKIHFSSNSYLRNSTH</sequence>
<feature type="region of interest" description="Disordered" evidence="1">
    <location>
        <begin position="1"/>
        <end position="23"/>
    </location>
</feature>
<dbReference type="Proteomes" id="UP000010301">
    <property type="component" value="Unassembled WGS sequence"/>
</dbReference>
<evidence type="ECO:0000313" key="2">
    <source>
        <dbReference type="EMBL" id="EEH64123.1"/>
    </source>
</evidence>
<dbReference type="AlphaFoldDB" id="C0VZK4"/>